<dbReference type="InterPro" id="IPR051471">
    <property type="entry name" value="Bacterial_PTS_sugar_comp"/>
</dbReference>
<dbReference type="Proteomes" id="UP000095594">
    <property type="component" value="Unassembled WGS sequence"/>
</dbReference>
<evidence type="ECO:0000256" key="4">
    <source>
        <dbReference type="ARBA" id="ARBA00022553"/>
    </source>
</evidence>
<dbReference type="GO" id="GO:0005737">
    <property type="term" value="C:cytoplasm"/>
    <property type="evidence" value="ECO:0007669"/>
    <property type="project" value="UniProtKB-SubCell"/>
</dbReference>
<keyword evidence="5" id="KW-0762">Sugar transport</keyword>
<dbReference type="InterPro" id="IPR036662">
    <property type="entry name" value="PTS_EIIA_man-typ_sf"/>
</dbReference>
<protein>
    <submittedName>
        <fullName evidence="10">PTS system mannose/fructose/sorbose family transporter subunit IIA</fullName>
    </submittedName>
</protein>
<keyword evidence="3" id="KW-0963">Cytoplasm</keyword>
<proteinExistence type="predicted"/>
<feature type="domain" description="PTS EIIA type-4" evidence="9">
    <location>
        <begin position="1"/>
        <end position="124"/>
    </location>
</feature>
<evidence type="ECO:0000256" key="2">
    <source>
        <dbReference type="ARBA" id="ARBA00022448"/>
    </source>
</evidence>
<evidence type="ECO:0000256" key="3">
    <source>
        <dbReference type="ARBA" id="ARBA00022490"/>
    </source>
</evidence>
<dbReference type="Pfam" id="PF03610">
    <property type="entry name" value="EIIA-man"/>
    <property type="match status" value="1"/>
</dbReference>
<dbReference type="EMBL" id="CYZX01000015">
    <property type="protein sequence ID" value="CUO76654.1"/>
    <property type="molecule type" value="Genomic_DNA"/>
</dbReference>
<dbReference type="GO" id="GO:0016773">
    <property type="term" value="F:phosphotransferase activity, alcohol group as acceptor"/>
    <property type="evidence" value="ECO:0007669"/>
    <property type="project" value="InterPro"/>
</dbReference>
<dbReference type="CDD" id="cd00006">
    <property type="entry name" value="PTS_IIA_man"/>
    <property type="match status" value="1"/>
</dbReference>
<dbReference type="AlphaFoldDB" id="A0A174HP27"/>
<evidence type="ECO:0000259" key="9">
    <source>
        <dbReference type="PROSITE" id="PS51096"/>
    </source>
</evidence>
<keyword evidence="8" id="KW-0418">Kinase</keyword>
<evidence type="ECO:0000313" key="11">
    <source>
        <dbReference type="Proteomes" id="UP000095594"/>
    </source>
</evidence>
<dbReference type="RefSeq" id="WP_055266614.1">
    <property type="nucleotide sequence ID" value="NZ_CABIXQ010000015.1"/>
</dbReference>
<dbReference type="SUPFAM" id="SSF53062">
    <property type="entry name" value="PTS system fructose IIA component-like"/>
    <property type="match status" value="1"/>
</dbReference>
<sequence>MVSLIIGTHGSFSRELINSAELIYGKLENVNYITFLPGEGQKDLIDKYNTIINKLDKDSEVLFLVDLFGGSPFNTASMLSIDNVNMDVVTGVNLPMLLEVYSNIDNSSLEELVSIAVNSAQKSICSLKKSIDLNREDDDLL</sequence>
<dbReference type="InterPro" id="IPR004701">
    <property type="entry name" value="PTS_EIIA_man-typ"/>
</dbReference>
<evidence type="ECO:0000256" key="5">
    <source>
        <dbReference type="ARBA" id="ARBA00022597"/>
    </source>
</evidence>
<keyword evidence="4" id="KW-0597">Phosphoprotein</keyword>
<evidence type="ECO:0000313" key="10">
    <source>
        <dbReference type="EMBL" id="CUO76654.1"/>
    </source>
</evidence>
<dbReference type="PANTHER" id="PTHR33799:SF1">
    <property type="entry name" value="PTS SYSTEM MANNOSE-SPECIFIC EIIAB COMPONENT-RELATED"/>
    <property type="match status" value="1"/>
</dbReference>
<dbReference type="InterPro" id="IPR013789">
    <property type="entry name" value="PTS_EIIA_man"/>
</dbReference>
<keyword evidence="7" id="KW-0598">Phosphotransferase system</keyword>
<dbReference type="GO" id="GO:0016301">
    <property type="term" value="F:kinase activity"/>
    <property type="evidence" value="ECO:0007669"/>
    <property type="project" value="UniProtKB-KW"/>
</dbReference>
<dbReference type="GO" id="GO:0016020">
    <property type="term" value="C:membrane"/>
    <property type="evidence" value="ECO:0007669"/>
    <property type="project" value="InterPro"/>
</dbReference>
<dbReference type="OrthoDB" id="9799827at2"/>
<dbReference type="Gene3D" id="3.40.50.510">
    <property type="entry name" value="Phosphotransferase system, mannose-type IIA component"/>
    <property type="match status" value="1"/>
</dbReference>
<evidence type="ECO:0000256" key="6">
    <source>
        <dbReference type="ARBA" id="ARBA00022679"/>
    </source>
</evidence>
<evidence type="ECO:0000256" key="1">
    <source>
        <dbReference type="ARBA" id="ARBA00004496"/>
    </source>
</evidence>
<dbReference type="PROSITE" id="PS51096">
    <property type="entry name" value="PTS_EIIA_TYPE_4"/>
    <property type="match status" value="1"/>
</dbReference>
<evidence type="ECO:0000256" key="7">
    <source>
        <dbReference type="ARBA" id="ARBA00022683"/>
    </source>
</evidence>
<comment type="subcellular location">
    <subcellularLocation>
        <location evidence="1">Cytoplasm</location>
    </subcellularLocation>
</comment>
<name>A0A174HP27_9CLOT</name>
<dbReference type="GO" id="GO:0009401">
    <property type="term" value="P:phosphoenolpyruvate-dependent sugar phosphotransferase system"/>
    <property type="evidence" value="ECO:0007669"/>
    <property type="project" value="UniProtKB-KW"/>
</dbReference>
<reference evidence="10 11" key="1">
    <citation type="submission" date="2015-09" db="EMBL/GenBank/DDBJ databases">
        <authorList>
            <consortium name="Pathogen Informatics"/>
        </authorList>
    </citation>
    <scope>NUCLEOTIDE SEQUENCE [LARGE SCALE GENOMIC DNA]</scope>
    <source>
        <strain evidence="10 11">2789STDY5834856</strain>
    </source>
</reference>
<evidence type="ECO:0000256" key="8">
    <source>
        <dbReference type="ARBA" id="ARBA00022777"/>
    </source>
</evidence>
<dbReference type="NCBIfam" id="TIGR00824">
    <property type="entry name" value="EIIA-man"/>
    <property type="match status" value="1"/>
</dbReference>
<organism evidence="10 11">
    <name type="scientific">Clostridium disporicum</name>
    <dbReference type="NCBI Taxonomy" id="84024"/>
    <lineage>
        <taxon>Bacteria</taxon>
        <taxon>Bacillati</taxon>
        <taxon>Bacillota</taxon>
        <taxon>Clostridia</taxon>
        <taxon>Eubacteriales</taxon>
        <taxon>Clostridiaceae</taxon>
        <taxon>Clostridium</taxon>
    </lineage>
</organism>
<dbReference type="InterPro" id="IPR033887">
    <property type="entry name" value="PTS_IIA_man"/>
</dbReference>
<gene>
    <name evidence="10" type="primary">manX_2</name>
    <name evidence="10" type="ORF">ERS852471_02250</name>
</gene>
<keyword evidence="2" id="KW-0813">Transport</keyword>
<accession>A0A174HP27</accession>
<dbReference type="PANTHER" id="PTHR33799">
    <property type="entry name" value="PTS PERMEASE-RELATED-RELATED"/>
    <property type="match status" value="1"/>
</dbReference>
<keyword evidence="6" id="KW-0808">Transferase</keyword>